<feature type="compositionally biased region" description="Basic and acidic residues" evidence="1">
    <location>
        <begin position="487"/>
        <end position="499"/>
    </location>
</feature>
<feature type="compositionally biased region" description="Low complexity" evidence="1">
    <location>
        <begin position="457"/>
        <end position="482"/>
    </location>
</feature>
<dbReference type="PANTHER" id="PTHR30510">
    <property type="entry name" value="UPF0229 PROTEIN YEAH"/>
    <property type="match status" value="1"/>
</dbReference>
<feature type="compositionally biased region" description="Polar residues" evidence="1">
    <location>
        <begin position="319"/>
        <end position="331"/>
    </location>
</feature>
<feature type="compositionally biased region" description="Low complexity" evidence="1">
    <location>
        <begin position="166"/>
        <end position="186"/>
    </location>
</feature>
<feature type="compositionally biased region" description="Low complexity" evidence="1">
    <location>
        <begin position="503"/>
        <end position="513"/>
    </location>
</feature>
<feature type="compositionally biased region" description="Polar residues" evidence="1">
    <location>
        <begin position="187"/>
        <end position="224"/>
    </location>
</feature>
<reference evidence="2 3" key="1">
    <citation type="submission" date="2015-09" db="EMBL/GenBank/DDBJ databases">
        <title>Sorangium comparison.</title>
        <authorList>
            <person name="Zaburannyi N."/>
            <person name="Bunk B."/>
            <person name="Overmann J."/>
            <person name="Mueller R."/>
        </authorList>
    </citation>
    <scope>NUCLEOTIDE SEQUENCE [LARGE SCALE GENOMIC DNA]</scope>
    <source>
        <strain evidence="2 3">So ce26</strain>
    </source>
</reference>
<evidence type="ECO:0008006" key="4">
    <source>
        <dbReference type="Google" id="ProtNLM"/>
    </source>
</evidence>
<proteinExistence type="predicted"/>
<dbReference type="Pfam" id="PF04285">
    <property type="entry name" value="DUF444"/>
    <property type="match status" value="2"/>
</dbReference>
<feature type="compositionally biased region" description="Polar residues" evidence="1">
    <location>
        <begin position="411"/>
        <end position="427"/>
    </location>
</feature>
<feature type="compositionally biased region" description="Low complexity" evidence="1">
    <location>
        <begin position="286"/>
        <end position="301"/>
    </location>
</feature>
<dbReference type="Proteomes" id="UP000238348">
    <property type="component" value="Chromosome"/>
</dbReference>
<organism evidence="2 3">
    <name type="scientific">Sorangium cellulosum</name>
    <name type="common">Polyangium cellulosum</name>
    <dbReference type="NCBI Taxonomy" id="56"/>
    <lineage>
        <taxon>Bacteria</taxon>
        <taxon>Pseudomonadati</taxon>
        <taxon>Myxococcota</taxon>
        <taxon>Polyangia</taxon>
        <taxon>Polyangiales</taxon>
        <taxon>Polyangiaceae</taxon>
        <taxon>Sorangium</taxon>
    </lineage>
</organism>
<dbReference type="EMBL" id="CP012673">
    <property type="protein sequence ID" value="AUX40876.1"/>
    <property type="molecule type" value="Genomic_DNA"/>
</dbReference>
<dbReference type="InterPro" id="IPR006698">
    <property type="entry name" value="UPF0229"/>
</dbReference>
<feature type="region of interest" description="Disordered" evidence="1">
    <location>
        <begin position="88"/>
        <end position="107"/>
    </location>
</feature>
<feature type="compositionally biased region" description="Polar residues" evidence="1">
    <location>
        <begin position="129"/>
        <end position="141"/>
    </location>
</feature>
<dbReference type="AlphaFoldDB" id="A0A2L0ENK9"/>
<feature type="region of interest" description="Disordered" evidence="1">
    <location>
        <begin position="126"/>
        <end position="518"/>
    </location>
</feature>
<sequence>MPPPQLLPTQSSSWNVSGLPMQRNPQTAGPFPSSRQPKKHATSSAQEGLMKHWLSCAQHVSATQPPHAVPSDGHAGPPHRPFVQLSLQHSPESAHGAPSGLHSVAHPALGSHAPLQQLSADEQLDPFGRQSTQAPSKQSPLQHDAPDAQPPPSGVHGVRQTPSSHAPLQHASSPAQAAPSRAHSPQVSPQIAVTSSTQISSQLEVQQNGSARQISAAQPPQLASSGGPISHGACEQAAPPHTPPSHTPEQHASAEPHEAPSGLHPPHTPALQRPLQHTSPASQEKPSGAHASAQAPATHAPLQHRAPSRQSEPFGMQGVSHTPPTHWSEQHCSGKLHGLPAAKQRSPHEPAAQTPVQHWSAPWHGAPSRKQPCPQTPSLQSPEQQPRGAAHGAPSSAQLPPPQIPCAHAALQQSAPLSQGSPSSRHTGASGGASGAPPAPASSGSPTSCSREPQPSAWRPRAAKRTAAARTSTARRVSRAQSQTGGRDGREGAGDEPGRRPGARGAADGAGAPNVRTGGRFRCYTRRVSLKIDQDHGRFRQIVRGRIRENLRKYISQGELIGRKGKDLVSIPIPQIDIPRFRFGDKQRGGVGQGDGNPGDPVGGSDDKQPGKGEAGSGEGDHLLEVDVTLEELASILGEELELPDIQDKGKSKISNAHDRYSGIRRVGPESLRHFKRTYREALKRMISSGTFRPAAPVVVPIPDDKRYRSWKTITEPVANAVIIYMMDVSGSMGDEQKEIVRIESFWIDAWLTRQYKGLESRFIIHDAIAREVDRDTFFHTRESGGTMISSAYKLCSQIIDNDYPPDEWNIYPFHFSDGDNWSMDDTLSCVDVLKTQILPRVNMFAYGQVESPYGSGQFIKDLKEHFSQDDRVVVSEIRDKDAIVGSIKDFLGKGK</sequence>
<feature type="region of interest" description="Disordered" evidence="1">
    <location>
        <begin position="580"/>
        <end position="621"/>
    </location>
</feature>
<evidence type="ECO:0000313" key="2">
    <source>
        <dbReference type="EMBL" id="AUX40876.1"/>
    </source>
</evidence>
<dbReference type="PANTHER" id="PTHR30510:SF2">
    <property type="entry name" value="UPF0229 PROTEIN YEAH"/>
    <property type="match status" value="1"/>
</dbReference>
<feature type="region of interest" description="Disordered" evidence="1">
    <location>
        <begin position="1"/>
        <end position="83"/>
    </location>
</feature>
<name>A0A2L0ENK9_SORCE</name>
<gene>
    <name evidence="2" type="ORF">SOCE26_022780</name>
</gene>
<dbReference type="NCBIfam" id="NF003711">
    <property type="entry name" value="PRK05325.2-3"/>
    <property type="match status" value="1"/>
</dbReference>
<accession>A0A2L0ENK9</accession>
<protein>
    <recommendedName>
        <fullName evidence="4">Stress response protein</fullName>
    </recommendedName>
</protein>
<feature type="compositionally biased region" description="Basic and acidic residues" evidence="1">
    <location>
        <begin position="248"/>
        <end position="258"/>
    </location>
</feature>
<feature type="compositionally biased region" description="Polar residues" evidence="1">
    <location>
        <begin position="275"/>
        <end position="285"/>
    </location>
</feature>
<evidence type="ECO:0000313" key="3">
    <source>
        <dbReference type="Proteomes" id="UP000238348"/>
    </source>
</evidence>
<evidence type="ECO:0000256" key="1">
    <source>
        <dbReference type="SAM" id="MobiDB-lite"/>
    </source>
</evidence>